<accession>A0ABU4MZI5</accession>
<protein>
    <submittedName>
        <fullName evidence="1">Uncharacterized protein</fullName>
    </submittedName>
</protein>
<dbReference type="EMBL" id="JARAWJ010000039">
    <property type="protein sequence ID" value="MDX3042623.1"/>
    <property type="molecule type" value="Genomic_DNA"/>
</dbReference>
<organism evidence="1 2">
    <name type="scientific">Streptomyces caniscabiei</name>
    <dbReference type="NCBI Taxonomy" id="2746961"/>
    <lineage>
        <taxon>Bacteria</taxon>
        <taxon>Bacillati</taxon>
        <taxon>Actinomycetota</taxon>
        <taxon>Actinomycetes</taxon>
        <taxon>Kitasatosporales</taxon>
        <taxon>Streptomycetaceae</taxon>
        <taxon>Streptomyces</taxon>
    </lineage>
</organism>
<proteinExistence type="predicted"/>
<evidence type="ECO:0000313" key="2">
    <source>
        <dbReference type="Proteomes" id="UP001282474"/>
    </source>
</evidence>
<gene>
    <name evidence="1" type="ORF">PV383_36385</name>
</gene>
<dbReference type="Proteomes" id="UP001282474">
    <property type="component" value="Unassembled WGS sequence"/>
</dbReference>
<comment type="caution">
    <text evidence="1">The sequence shown here is derived from an EMBL/GenBank/DDBJ whole genome shotgun (WGS) entry which is preliminary data.</text>
</comment>
<evidence type="ECO:0000313" key="1">
    <source>
        <dbReference type="EMBL" id="MDX3042623.1"/>
    </source>
</evidence>
<keyword evidence="2" id="KW-1185">Reference proteome</keyword>
<name>A0ABU4MZI5_9ACTN</name>
<reference evidence="1 2" key="1">
    <citation type="journal article" date="2023" name="Microb. Genom.">
        <title>Mesoterricola silvestris gen. nov., sp. nov., Mesoterricola sediminis sp. nov., Geothrix oryzae sp. nov., Geothrix edaphica sp. nov., Geothrix rubra sp. nov., and Geothrix limicola sp. nov., six novel members of Acidobacteriota isolated from soils.</title>
        <authorList>
            <person name="Weisberg A.J."/>
            <person name="Pearce E."/>
            <person name="Kramer C.G."/>
            <person name="Chang J.H."/>
            <person name="Clarke C.R."/>
        </authorList>
    </citation>
    <scope>NUCLEOTIDE SEQUENCE [LARGE SCALE GENOMIC DNA]</scope>
    <source>
        <strain evidence="1 2">NE20-4-1</strain>
    </source>
</reference>
<sequence>MPGSDRDYRSCLVSGDNHVYYLLTHEDGRQEEWSAADMGDAGFHRVTPGQQQTLA</sequence>
<dbReference type="RefSeq" id="WP_193382925.1">
    <property type="nucleotide sequence ID" value="NZ_JABXWI010000031.1"/>
</dbReference>